<dbReference type="SUPFAM" id="SSF50182">
    <property type="entry name" value="Sm-like ribonucleoproteins"/>
    <property type="match status" value="1"/>
</dbReference>
<feature type="domain" description="Sm" evidence="13">
    <location>
        <begin position="59"/>
        <end position="134"/>
    </location>
</feature>
<organism evidence="14 15">
    <name type="scientific">Podarcis muralis</name>
    <name type="common">Wall lizard</name>
    <name type="synonym">Lacerta muralis</name>
    <dbReference type="NCBI Taxonomy" id="64176"/>
    <lineage>
        <taxon>Eukaryota</taxon>
        <taxon>Metazoa</taxon>
        <taxon>Chordata</taxon>
        <taxon>Craniata</taxon>
        <taxon>Vertebrata</taxon>
        <taxon>Euteleostomi</taxon>
        <taxon>Lepidosauria</taxon>
        <taxon>Squamata</taxon>
        <taxon>Bifurcata</taxon>
        <taxon>Unidentata</taxon>
        <taxon>Episquamata</taxon>
        <taxon>Laterata</taxon>
        <taxon>Lacertibaenia</taxon>
        <taxon>Lacertidae</taxon>
        <taxon>Podarcis</taxon>
    </lineage>
</organism>
<evidence type="ECO:0000256" key="8">
    <source>
        <dbReference type="ARBA" id="ARBA00056858"/>
    </source>
</evidence>
<dbReference type="Pfam" id="PF01423">
    <property type="entry name" value="LSM"/>
    <property type="match status" value="1"/>
</dbReference>
<evidence type="ECO:0000259" key="13">
    <source>
        <dbReference type="PROSITE" id="PS52002"/>
    </source>
</evidence>
<comment type="function">
    <text evidence="11">Probably involved with other LSm subunits in the general process of degradation of mRNAs.</text>
</comment>
<dbReference type="FunFam" id="2.30.30.100:FF:000021">
    <property type="entry name" value="U6 snRNA-associated Sm-like protein LSm1"/>
    <property type="match status" value="1"/>
</dbReference>
<evidence type="ECO:0000256" key="6">
    <source>
        <dbReference type="ARBA" id="ARBA00023187"/>
    </source>
</evidence>
<dbReference type="OMA" id="FMVRGEN"/>
<dbReference type="GO" id="GO:0008380">
    <property type="term" value="P:RNA splicing"/>
    <property type="evidence" value="ECO:0007669"/>
    <property type="project" value="UniProtKB-KW"/>
</dbReference>
<evidence type="ECO:0000256" key="5">
    <source>
        <dbReference type="ARBA" id="ARBA00022884"/>
    </source>
</evidence>
<keyword evidence="15" id="KW-1185">Reference proteome</keyword>
<keyword evidence="2 11" id="KW-0963">Cytoplasm</keyword>
<dbReference type="GO" id="GO:0071044">
    <property type="term" value="P:histone mRNA catabolic process"/>
    <property type="evidence" value="ECO:0007669"/>
    <property type="project" value="Ensembl"/>
</dbReference>
<gene>
    <name evidence="11 14" type="primary">LSM1</name>
</gene>
<reference evidence="14 15" key="1">
    <citation type="journal article" date="2019" name="Proc. Natl. Acad. Sci. U.S.A.">
        <title>Regulatory changes in pterin and carotenoid genes underlie balanced color polymorphisms in the wall lizard.</title>
        <authorList>
            <person name="Andrade P."/>
            <person name="Pinho C."/>
            <person name="Perez I de Lanuza G."/>
            <person name="Afonso S."/>
            <person name="Brejcha J."/>
            <person name="Rubin C.J."/>
            <person name="Wallerman O."/>
            <person name="Pereira P."/>
            <person name="Sabatino S.J."/>
            <person name="Bellati A."/>
            <person name="Pellitteri-Rosa D."/>
            <person name="Bosakova Z."/>
            <person name="Bunikis I."/>
            <person name="Carretero M.A."/>
            <person name="Feiner N."/>
            <person name="Marsik P."/>
            <person name="Pauperio F."/>
            <person name="Salvi D."/>
            <person name="Soler L."/>
            <person name="While G.M."/>
            <person name="Uller T."/>
            <person name="Font E."/>
            <person name="Andersson L."/>
            <person name="Carneiro M."/>
        </authorList>
    </citation>
    <scope>NUCLEOTIDE SEQUENCE</scope>
</reference>
<evidence type="ECO:0000256" key="3">
    <source>
        <dbReference type="ARBA" id="ARBA00022553"/>
    </source>
</evidence>
<evidence type="ECO:0000256" key="4">
    <source>
        <dbReference type="ARBA" id="ARBA00022664"/>
    </source>
</evidence>
<accession>A0A670JFB1</accession>
<evidence type="ECO:0000256" key="11">
    <source>
        <dbReference type="RuleBase" id="RU365047"/>
    </source>
</evidence>
<comment type="subcellular location">
    <subcellularLocation>
        <location evidence="11">Cytoplasm</location>
    </subcellularLocation>
    <subcellularLocation>
        <location evidence="11">Cytoplasm</location>
        <location evidence="11">P-body</location>
    </subcellularLocation>
</comment>
<dbReference type="Proteomes" id="UP000472272">
    <property type="component" value="Chromosome 15"/>
</dbReference>
<dbReference type="InterPro" id="IPR047575">
    <property type="entry name" value="Sm"/>
</dbReference>
<dbReference type="InterPro" id="IPR010920">
    <property type="entry name" value="LSM_dom_sf"/>
</dbReference>
<evidence type="ECO:0000256" key="12">
    <source>
        <dbReference type="SAM" id="MobiDB-lite"/>
    </source>
</evidence>
<evidence type="ECO:0000256" key="2">
    <source>
        <dbReference type="ARBA" id="ARBA00022490"/>
    </source>
</evidence>
<dbReference type="Gene3D" id="2.30.30.100">
    <property type="match status" value="1"/>
</dbReference>
<comment type="subunit">
    <text evidence="9">Interacts with SLBP; interaction with SLBP occurs when histone mRNA is being rapidly degraded during the S phase. LSm subunits form a heteromer with a donut shape.</text>
</comment>
<comment type="function">
    <text evidence="8">Plays a role in the degradation of histone mRNAs, the only eukaryotic mRNAs that are not polyadenylated. Probably also part of an LSm subunits-containing complex involved in the general process of mRNA degradation.</text>
</comment>
<keyword evidence="4 11" id="KW-0507">mRNA processing</keyword>
<feature type="compositionally biased region" description="Low complexity" evidence="12">
    <location>
        <begin position="32"/>
        <end position="41"/>
    </location>
</feature>
<dbReference type="PANTHER" id="PTHR15588:SF8">
    <property type="entry name" value="U6 SNRNA-ASSOCIATED SM-LIKE PROTEIN LSM1"/>
    <property type="match status" value="1"/>
</dbReference>
<dbReference type="GO" id="GO:0000932">
    <property type="term" value="C:P-body"/>
    <property type="evidence" value="ECO:0007669"/>
    <property type="project" value="UniProtKB-SubCell"/>
</dbReference>
<sequence length="187" mass="20006">MQPPSGESRLLLVSPRPAGAGASGPGGDRARGGSASPKADAAGGGGASAASAGKMNYMPGTASLIQDIDKKHLVLLRDGRTLIGYLRSIDQFANLVLHQTVERIHVGKKYGDIPRGIFVVRGENVVLLGEIDLEKESDTPLQQVSIEEILEVQRIEQQAKQESEKLKVQALKERGLSIPRADTLDEY</sequence>
<dbReference type="GO" id="GO:0003729">
    <property type="term" value="F:mRNA binding"/>
    <property type="evidence" value="ECO:0007669"/>
    <property type="project" value="TreeGrafter"/>
</dbReference>
<reference evidence="14" key="2">
    <citation type="submission" date="2025-08" db="UniProtKB">
        <authorList>
            <consortium name="Ensembl"/>
        </authorList>
    </citation>
    <scope>IDENTIFICATION</scope>
</reference>
<keyword evidence="7 11" id="KW-0687">Ribonucleoprotein</keyword>
<keyword evidence="3" id="KW-0597">Phosphoprotein</keyword>
<dbReference type="SMART" id="SM00651">
    <property type="entry name" value="Sm"/>
    <property type="match status" value="1"/>
</dbReference>
<dbReference type="GO" id="GO:0045665">
    <property type="term" value="P:negative regulation of neuron differentiation"/>
    <property type="evidence" value="ECO:0007669"/>
    <property type="project" value="Ensembl"/>
</dbReference>
<reference evidence="14" key="3">
    <citation type="submission" date="2025-09" db="UniProtKB">
        <authorList>
            <consortium name="Ensembl"/>
        </authorList>
    </citation>
    <scope>IDENTIFICATION</scope>
</reference>
<comment type="similarity">
    <text evidence="1 11">Belongs to the snRNP Sm proteins family.</text>
</comment>
<evidence type="ECO:0000313" key="15">
    <source>
        <dbReference type="Proteomes" id="UP000472272"/>
    </source>
</evidence>
<dbReference type="GO" id="GO:0000290">
    <property type="term" value="P:deadenylation-dependent decapping of nuclear-transcribed mRNA"/>
    <property type="evidence" value="ECO:0007669"/>
    <property type="project" value="TreeGrafter"/>
</dbReference>
<evidence type="ECO:0000256" key="10">
    <source>
        <dbReference type="ARBA" id="ARBA00067756"/>
    </source>
</evidence>
<dbReference type="GeneTree" id="ENSGT00730000111133"/>
<dbReference type="AlphaFoldDB" id="A0A670JFB1"/>
<dbReference type="Ensembl" id="ENSPMRT00000023152.1">
    <property type="protein sequence ID" value="ENSPMRP00000021817.1"/>
    <property type="gene ID" value="ENSPMRG00000014167.1"/>
</dbReference>
<dbReference type="PROSITE" id="PS52002">
    <property type="entry name" value="SM"/>
    <property type="match status" value="1"/>
</dbReference>
<evidence type="ECO:0000256" key="7">
    <source>
        <dbReference type="ARBA" id="ARBA00023274"/>
    </source>
</evidence>
<dbReference type="GO" id="GO:0019827">
    <property type="term" value="P:stem cell population maintenance"/>
    <property type="evidence" value="ECO:0007669"/>
    <property type="project" value="Ensembl"/>
</dbReference>
<dbReference type="GO" id="GO:0005634">
    <property type="term" value="C:nucleus"/>
    <property type="evidence" value="ECO:0007669"/>
    <property type="project" value="Ensembl"/>
</dbReference>
<evidence type="ECO:0000256" key="1">
    <source>
        <dbReference type="ARBA" id="ARBA00006850"/>
    </source>
</evidence>
<name>A0A670JFB1_PODMU</name>
<dbReference type="GO" id="GO:1990904">
    <property type="term" value="C:ribonucleoprotein complex"/>
    <property type="evidence" value="ECO:0007669"/>
    <property type="project" value="UniProtKB-KW"/>
</dbReference>
<dbReference type="InterPro" id="IPR034104">
    <property type="entry name" value="Lsm1"/>
</dbReference>
<dbReference type="GO" id="GO:0006397">
    <property type="term" value="P:mRNA processing"/>
    <property type="evidence" value="ECO:0007669"/>
    <property type="project" value="UniProtKB-UniRule"/>
</dbReference>
<proteinExistence type="inferred from homology"/>
<dbReference type="PANTHER" id="PTHR15588">
    <property type="entry name" value="LSM1"/>
    <property type="match status" value="1"/>
</dbReference>
<keyword evidence="5 11" id="KW-0694">RNA-binding</keyword>
<dbReference type="InterPro" id="IPR044642">
    <property type="entry name" value="PTHR15588"/>
</dbReference>
<dbReference type="GO" id="GO:0030182">
    <property type="term" value="P:neuron differentiation"/>
    <property type="evidence" value="ECO:0007669"/>
    <property type="project" value="Ensembl"/>
</dbReference>
<dbReference type="CDD" id="cd01728">
    <property type="entry name" value="LSm1"/>
    <property type="match status" value="1"/>
</dbReference>
<feature type="region of interest" description="Disordered" evidence="12">
    <location>
        <begin position="1"/>
        <end position="50"/>
    </location>
</feature>
<dbReference type="InterPro" id="IPR001163">
    <property type="entry name" value="Sm_dom_euk/arc"/>
</dbReference>
<evidence type="ECO:0000313" key="14">
    <source>
        <dbReference type="Ensembl" id="ENSPMRP00000021817.1"/>
    </source>
</evidence>
<keyword evidence="6" id="KW-0508">mRNA splicing</keyword>
<protein>
    <recommendedName>
        <fullName evidence="10 11">U6 snRNA-associated Sm-like protein LSm1</fullName>
    </recommendedName>
</protein>
<evidence type="ECO:0000256" key="9">
    <source>
        <dbReference type="ARBA" id="ARBA00062159"/>
    </source>
</evidence>
<dbReference type="GO" id="GO:1990726">
    <property type="term" value="C:Lsm1-7-Pat1 complex"/>
    <property type="evidence" value="ECO:0007669"/>
    <property type="project" value="TreeGrafter"/>
</dbReference>